<keyword evidence="1" id="KW-0788">Thiol protease</keyword>
<dbReference type="InterPro" id="IPR044613">
    <property type="entry name" value="Nep1/2-like"/>
</dbReference>
<dbReference type="Gene3D" id="3.40.395.10">
    <property type="entry name" value="Adenoviral Proteinase, Chain A"/>
    <property type="match status" value="2"/>
</dbReference>
<dbReference type="GO" id="GO:0019784">
    <property type="term" value="F:deNEDDylase activity"/>
    <property type="evidence" value="ECO:0007669"/>
    <property type="project" value="InterPro"/>
</dbReference>
<evidence type="ECO:0000256" key="1">
    <source>
        <dbReference type="ARBA" id="ARBA00022807"/>
    </source>
</evidence>
<dbReference type="GeneID" id="63803905"/>
<dbReference type="PANTHER" id="PTHR46468:SF1">
    <property type="entry name" value="SENTRIN-SPECIFIC PROTEASE 8"/>
    <property type="match status" value="1"/>
</dbReference>
<accession>A0A1Y1WBB5</accession>
<organism evidence="2 3">
    <name type="scientific">Linderina pennispora</name>
    <dbReference type="NCBI Taxonomy" id="61395"/>
    <lineage>
        <taxon>Eukaryota</taxon>
        <taxon>Fungi</taxon>
        <taxon>Fungi incertae sedis</taxon>
        <taxon>Zoopagomycota</taxon>
        <taxon>Kickxellomycotina</taxon>
        <taxon>Kickxellomycetes</taxon>
        <taxon>Kickxellales</taxon>
        <taxon>Kickxellaceae</taxon>
        <taxon>Linderina</taxon>
    </lineage>
</organism>
<keyword evidence="1" id="KW-0645">Protease</keyword>
<name>A0A1Y1WBB5_9FUNG</name>
<dbReference type="AlphaFoldDB" id="A0A1Y1WBB5"/>
<evidence type="ECO:0000313" key="3">
    <source>
        <dbReference type="Proteomes" id="UP000193922"/>
    </source>
</evidence>
<dbReference type="GO" id="GO:0008234">
    <property type="term" value="F:cysteine-type peptidase activity"/>
    <property type="evidence" value="ECO:0007669"/>
    <property type="project" value="UniProtKB-KW"/>
</dbReference>
<evidence type="ECO:0000313" key="2">
    <source>
        <dbReference type="EMBL" id="ORX70655.1"/>
    </source>
</evidence>
<keyword evidence="3" id="KW-1185">Reference proteome</keyword>
<reference evidence="2 3" key="1">
    <citation type="submission" date="2016-07" db="EMBL/GenBank/DDBJ databases">
        <title>Pervasive Adenine N6-methylation of Active Genes in Fungi.</title>
        <authorList>
            <consortium name="DOE Joint Genome Institute"/>
            <person name="Mondo S.J."/>
            <person name="Dannebaum R.O."/>
            <person name="Kuo R.C."/>
            <person name="Labutti K."/>
            <person name="Haridas S."/>
            <person name="Kuo A."/>
            <person name="Salamov A."/>
            <person name="Ahrendt S.R."/>
            <person name="Lipzen A."/>
            <person name="Sullivan W."/>
            <person name="Andreopoulos W.B."/>
            <person name="Clum A."/>
            <person name="Lindquist E."/>
            <person name="Daum C."/>
            <person name="Ramamoorthy G.K."/>
            <person name="Gryganskyi A."/>
            <person name="Culley D."/>
            <person name="Magnuson J.K."/>
            <person name="James T.Y."/>
            <person name="O'Malley M.A."/>
            <person name="Stajich J.E."/>
            <person name="Spatafora J.W."/>
            <person name="Visel A."/>
            <person name="Grigoriev I.V."/>
        </authorList>
    </citation>
    <scope>NUCLEOTIDE SEQUENCE [LARGE SCALE GENOMIC DNA]</scope>
    <source>
        <strain evidence="2 3">ATCC 12442</strain>
    </source>
</reference>
<keyword evidence="1" id="KW-0378">Hydrolase</keyword>
<dbReference type="Proteomes" id="UP000193922">
    <property type="component" value="Unassembled WGS sequence"/>
</dbReference>
<dbReference type="SUPFAM" id="SSF54001">
    <property type="entry name" value="Cysteine proteinases"/>
    <property type="match status" value="1"/>
</dbReference>
<dbReference type="InterPro" id="IPR038765">
    <property type="entry name" value="Papain-like_cys_pep_sf"/>
</dbReference>
<feature type="non-terminal residue" evidence="2">
    <location>
        <position position="1"/>
    </location>
</feature>
<proteinExistence type="predicted"/>
<comment type="caution">
    <text evidence="2">The sequence shown here is derived from an EMBL/GenBank/DDBJ whole genome shotgun (WGS) entry which is preliminary data.</text>
</comment>
<dbReference type="RefSeq" id="XP_040744234.1">
    <property type="nucleotide sequence ID" value="XM_040887257.1"/>
</dbReference>
<dbReference type="PANTHER" id="PTHR46468">
    <property type="entry name" value="SENTRIN-SPECIFIC PROTEASE 8"/>
    <property type="match status" value="1"/>
</dbReference>
<evidence type="ECO:0008006" key="4">
    <source>
        <dbReference type="Google" id="ProtNLM"/>
    </source>
</evidence>
<sequence>ATPATLHEGQWLNDNILSFYFEYLMHDILKGDDSVLFLKPTISYYLTHQAASPNLLAQPADPSRPFMRRGIAHCLAATNYSAASQTQRRIDYLLGNELTKIVMHSCPQQENGFDCGMFVVLRYADLRLPSSPQMLDISVPDLIQRPMSPFANYKAPFTFFRPMMLKPPVIENTFWWIDYGDLVHPIKARKILLDLIHNMDC</sequence>
<gene>
    <name evidence="2" type="ORF">DL89DRAFT_266834</name>
</gene>
<dbReference type="EMBL" id="MCFD01000005">
    <property type="protein sequence ID" value="ORX70655.1"/>
    <property type="molecule type" value="Genomic_DNA"/>
</dbReference>
<dbReference type="STRING" id="61395.A0A1Y1WBB5"/>
<dbReference type="GO" id="GO:0000338">
    <property type="term" value="P:protein deneddylation"/>
    <property type="evidence" value="ECO:0007669"/>
    <property type="project" value="TreeGrafter"/>
</dbReference>
<protein>
    <recommendedName>
        <fullName evidence="4">Ubiquitin-like protease family profile domain-containing protein</fullName>
    </recommendedName>
</protein>
<dbReference type="OrthoDB" id="5065855at2759"/>